<keyword evidence="2" id="KW-1185">Reference proteome</keyword>
<evidence type="ECO:0000313" key="2">
    <source>
        <dbReference type="Proteomes" id="UP001163152"/>
    </source>
</evidence>
<accession>A0A9E8ZC75</accession>
<sequence>MAGKQAIDRSLLLGNLTMSQHDESAKPHLTNSSLFLSAYGSTDC</sequence>
<dbReference type="EMBL" id="CP113797">
    <property type="protein sequence ID" value="WAL59234.1"/>
    <property type="molecule type" value="Genomic_DNA"/>
</dbReference>
<dbReference type="RefSeq" id="WP_268608937.1">
    <property type="nucleotide sequence ID" value="NZ_CP113797.1"/>
</dbReference>
<dbReference type="Proteomes" id="UP001163152">
    <property type="component" value="Chromosome"/>
</dbReference>
<dbReference type="AlphaFoldDB" id="A0A9E8ZC75"/>
<organism evidence="1 2">
    <name type="scientific">Thermocoleostomius sinensis A174</name>
    <dbReference type="NCBI Taxonomy" id="2016057"/>
    <lineage>
        <taxon>Bacteria</taxon>
        <taxon>Bacillati</taxon>
        <taxon>Cyanobacteriota</taxon>
        <taxon>Cyanophyceae</taxon>
        <taxon>Oculatellales</taxon>
        <taxon>Oculatellaceae</taxon>
        <taxon>Thermocoleostomius</taxon>
    </lineage>
</organism>
<reference evidence="1" key="1">
    <citation type="submission" date="2022-12" db="EMBL/GenBank/DDBJ databases">
        <title>Polyphasic identification of a Novel Hot-Spring Cyanobacterium Ocullathermofonsia sinensis gen nov. sp. nov. and Genomic Insights on its Adaptations to the Thermal Habitat.</title>
        <authorList>
            <person name="Daroch M."/>
            <person name="Tang J."/>
            <person name="Jiang Y."/>
        </authorList>
    </citation>
    <scope>NUCLEOTIDE SEQUENCE</scope>
    <source>
        <strain evidence="1">PKUAC-SCTA174</strain>
    </source>
</reference>
<gene>
    <name evidence="1" type="ORF">OXH18_18955</name>
</gene>
<dbReference type="KEGG" id="tsin:OXH18_18955"/>
<proteinExistence type="predicted"/>
<evidence type="ECO:0000313" key="1">
    <source>
        <dbReference type="EMBL" id="WAL59234.1"/>
    </source>
</evidence>
<name>A0A9E8ZC75_9CYAN</name>
<protein>
    <submittedName>
        <fullName evidence="1">Uncharacterized protein</fullName>
    </submittedName>
</protein>